<name>A0A5J4UQP9_9EUKA</name>
<dbReference type="AlphaFoldDB" id="A0A5J4UQP9"/>
<protein>
    <submittedName>
        <fullName evidence="1">Uncharacterized protein</fullName>
    </submittedName>
</protein>
<proteinExistence type="predicted"/>
<dbReference type="OrthoDB" id="6083831at2759"/>
<sequence length="117" mass="13955">MTTTRVHEEISIDDLHQVWKKELPWNHPHIPLLPAVPKKIREEQIEAMIVAPIWPGQILESKLVNKNHQPFMLSWSNEMQERGSTQIKKNQNLYSGKICYFLMNRKQEREEDLKEKL</sequence>
<evidence type="ECO:0000313" key="1">
    <source>
        <dbReference type="EMBL" id="KAA6372351.1"/>
    </source>
</evidence>
<accession>A0A5J4UQP9</accession>
<organism evidence="1 2">
    <name type="scientific">Streblomastix strix</name>
    <dbReference type="NCBI Taxonomy" id="222440"/>
    <lineage>
        <taxon>Eukaryota</taxon>
        <taxon>Metamonada</taxon>
        <taxon>Preaxostyla</taxon>
        <taxon>Oxymonadida</taxon>
        <taxon>Streblomastigidae</taxon>
        <taxon>Streblomastix</taxon>
    </lineage>
</organism>
<gene>
    <name evidence="1" type="ORF">EZS28_032122</name>
</gene>
<dbReference type="Proteomes" id="UP000324800">
    <property type="component" value="Unassembled WGS sequence"/>
</dbReference>
<evidence type="ECO:0000313" key="2">
    <source>
        <dbReference type="Proteomes" id="UP000324800"/>
    </source>
</evidence>
<dbReference type="EMBL" id="SNRW01013665">
    <property type="protein sequence ID" value="KAA6372351.1"/>
    <property type="molecule type" value="Genomic_DNA"/>
</dbReference>
<reference evidence="1 2" key="1">
    <citation type="submission" date="2019-03" db="EMBL/GenBank/DDBJ databases">
        <title>Single cell metagenomics reveals metabolic interactions within the superorganism composed of flagellate Streblomastix strix and complex community of Bacteroidetes bacteria on its surface.</title>
        <authorList>
            <person name="Treitli S.C."/>
            <person name="Kolisko M."/>
            <person name="Husnik F."/>
            <person name="Keeling P."/>
            <person name="Hampl V."/>
        </authorList>
    </citation>
    <scope>NUCLEOTIDE SEQUENCE [LARGE SCALE GENOMIC DNA]</scope>
    <source>
        <strain evidence="1">ST1C</strain>
    </source>
</reference>
<comment type="caution">
    <text evidence="1">The sequence shown here is derived from an EMBL/GenBank/DDBJ whole genome shotgun (WGS) entry which is preliminary data.</text>
</comment>